<feature type="region of interest" description="Disordered" evidence="1">
    <location>
        <begin position="380"/>
        <end position="399"/>
    </location>
</feature>
<accession>A0A2N6NCI7</accession>
<dbReference type="PANTHER" id="PTHR33840:SF2">
    <property type="entry name" value="TLE1 PHOSPHOLIPASE DOMAIN-CONTAINING PROTEIN"/>
    <property type="match status" value="1"/>
</dbReference>
<evidence type="ECO:0000256" key="1">
    <source>
        <dbReference type="SAM" id="MobiDB-lite"/>
    </source>
</evidence>
<dbReference type="Pfam" id="PF09994">
    <property type="entry name" value="T6SS_Tle1-like_cat"/>
    <property type="match status" value="1"/>
</dbReference>
<feature type="compositionally biased region" description="Low complexity" evidence="1">
    <location>
        <begin position="348"/>
        <end position="357"/>
    </location>
</feature>
<dbReference type="InterPro" id="IPR018712">
    <property type="entry name" value="Tle1-like_cat"/>
</dbReference>
<feature type="domain" description="T6SS Phospholipase effector Tle1-like catalytic" evidence="2">
    <location>
        <begin position="13"/>
        <end position="444"/>
    </location>
</feature>
<reference evidence="3 4" key="1">
    <citation type="journal article" date="2016" name="Appl. Microbiol. Biotechnol.">
        <title>Characterization of T-DNA insertion mutants with decreased virulence in the entomopathogenic fungus Beauveria bassiana JEF-007.</title>
        <authorList>
            <person name="Kim S."/>
            <person name="Lee S.J."/>
            <person name="Nai Y.S."/>
            <person name="Yu J.S."/>
            <person name="Lee M.R."/>
            <person name="Yang Y.T."/>
            <person name="Kim J.S."/>
        </authorList>
    </citation>
    <scope>NUCLEOTIDE SEQUENCE [LARGE SCALE GENOMIC DNA]</scope>
    <source>
        <strain evidence="3 4">JEF-007</strain>
    </source>
</reference>
<evidence type="ECO:0000313" key="4">
    <source>
        <dbReference type="Proteomes" id="UP000235728"/>
    </source>
</evidence>
<dbReference type="PANTHER" id="PTHR33840">
    <property type="match status" value="1"/>
</dbReference>
<protein>
    <recommendedName>
        <fullName evidence="2">T6SS Phospholipase effector Tle1-like catalytic domain-containing protein</fullName>
    </recommendedName>
</protein>
<feature type="region of interest" description="Disordered" evidence="1">
    <location>
        <begin position="327"/>
        <end position="367"/>
    </location>
</feature>
<dbReference type="AlphaFoldDB" id="A0A2N6NCI7"/>
<evidence type="ECO:0000313" key="3">
    <source>
        <dbReference type="EMBL" id="PMB64967.1"/>
    </source>
</evidence>
<comment type="caution">
    <text evidence="3">The sequence shown here is derived from an EMBL/GenBank/DDBJ whole genome shotgun (WGS) entry which is preliminary data.</text>
</comment>
<gene>
    <name evidence="3" type="ORF">BM221_009154</name>
</gene>
<dbReference type="EMBL" id="MRVG01000011">
    <property type="protein sequence ID" value="PMB64967.1"/>
    <property type="molecule type" value="Genomic_DNA"/>
</dbReference>
<feature type="compositionally biased region" description="Basic residues" evidence="1">
    <location>
        <begin position="358"/>
        <end position="367"/>
    </location>
</feature>
<name>A0A2N6NCI7_BEABA</name>
<dbReference type="Proteomes" id="UP000235728">
    <property type="component" value="Unassembled WGS sequence"/>
</dbReference>
<sequence length="970" mass="109018">MDNSVEASKPAQRKLVLCFDGTGNKFHGDDSDSNILKIFRMLDRSAENQYHYYQRMSYFTVPLPSSHADGDDVAGIGTYVTSQALTQSGIVSKITEHYKKAKDSAIGSTFDQHVVSGYRFLMRYYQNGDQIYMFGFSRGAYIARFLAEMLDYIGLLSHGNEEMIRFAWRAFSRWQCRRKSHGGKTGDEDGSDAATEVDDETDKMYTFMKNFRETFSRPVGRIRFLGLFDTVNSVSRFESAWMQRAKFPYTARTSAEIIRHAVSIDERRAKFRQDLLYQKTHQDRRPHHRRLSDFLAPVRRSFEHYVGGDEHHAADEDNIGTQNTAIEEEEEEDHHGPERSGRVLLSPADAAAPQKAATRSRSRSRHVPYRMAPRTRSFKSWHRNGHGQACHGASSKKPDYEEEVGQDIDEVWFAGGHADIGGGWPVSGDCRSASHVPLTWIVREAMNAGLGFDMQKLIEMGCFESEVVVNVQGPESPNPDQGSPSIGGETTWVETQNSYKSQHSSPFTESLHRSHTSRLHDSLMYGDGLGFVAVTAWRMMEWLPFRRMDLQPDGSWKPIRWPLPRGEVRDVPPGVRVHGSVLRRMHRDEMYRPGNLIIGGGGRGKRRAPKHLGMGEWRCVAEPGDPIGEIWMRKSFKPQIHQGILGRIHHTRRTAQHHLGIGARARQLLLDELLRAVPRSIRPIIGRSVQEVEDVELLWVAARKRVELLAQQNVLLRLVGVNEAHLRQVSVVLANGANDLKHGRDARTARDHADSFCEAARVPHRALGPAKEHLVAHLQILQVVACQLAVGIHLDDEFQHAAVRVIRDGRVGARHALASHVGLYGDVLADGQAQDSLRRGQGKGEAVHVGREQDLGLERKVRVVGRVEQAALQQRVFLDRLGHAHVCWVAVKRLALDGHARKALGKERIHDGKDAGACQQTLGEARAMLARRLVVENGKHPSWCRRAVVAGAVVDASNGQRKEAEIGEFR</sequence>
<organism evidence="3 4">
    <name type="scientific">Beauveria bassiana</name>
    <name type="common">White muscardine disease fungus</name>
    <name type="synonym">Tritirachium shiotae</name>
    <dbReference type="NCBI Taxonomy" id="176275"/>
    <lineage>
        <taxon>Eukaryota</taxon>
        <taxon>Fungi</taxon>
        <taxon>Dikarya</taxon>
        <taxon>Ascomycota</taxon>
        <taxon>Pezizomycotina</taxon>
        <taxon>Sordariomycetes</taxon>
        <taxon>Hypocreomycetidae</taxon>
        <taxon>Hypocreales</taxon>
        <taxon>Cordycipitaceae</taxon>
        <taxon>Beauveria</taxon>
    </lineage>
</organism>
<evidence type="ECO:0000259" key="2">
    <source>
        <dbReference type="Pfam" id="PF09994"/>
    </source>
</evidence>
<proteinExistence type="predicted"/>